<dbReference type="EMBL" id="JARK01001345">
    <property type="protein sequence ID" value="EYC27462.1"/>
    <property type="molecule type" value="Genomic_DNA"/>
</dbReference>
<evidence type="ECO:0000313" key="3">
    <source>
        <dbReference type="Proteomes" id="UP000024635"/>
    </source>
</evidence>
<feature type="compositionally biased region" description="Basic and acidic residues" evidence="1">
    <location>
        <begin position="63"/>
        <end position="73"/>
    </location>
</feature>
<reference evidence="3" key="1">
    <citation type="journal article" date="2015" name="Nat. Genet.">
        <title>The genome and transcriptome of the zoonotic hookworm Ancylostoma ceylanicum identify infection-specific gene families.</title>
        <authorList>
            <person name="Schwarz E.M."/>
            <person name="Hu Y."/>
            <person name="Antoshechkin I."/>
            <person name="Miller M.M."/>
            <person name="Sternberg P.W."/>
            <person name="Aroian R.V."/>
        </authorList>
    </citation>
    <scope>NUCLEOTIDE SEQUENCE</scope>
    <source>
        <strain evidence="3">HY135</strain>
    </source>
</reference>
<evidence type="ECO:0000313" key="2">
    <source>
        <dbReference type="EMBL" id="EYC27462.1"/>
    </source>
</evidence>
<sequence length="73" mass="8046">MQLNSSSLRSEPGKTRTGVNTVRRVHDSVLHHTHISSESRISAGAAFKAAPAWRGDQGSVDIFNERNEKENSE</sequence>
<comment type="caution">
    <text evidence="2">The sequence shown here is derived from an EMBL/GenBank/DDBJ whole genome shotgun (WGS) entry which is preliminary data.</text>
</comment>
<dbReference type="Proteomes" id="UP000024635">
    <property type="component" value="Unassembled WGS sequence"/>
</dbReference>
<keyword evidence="3" id="KW-1185">Reference proteome</keyword>
<dbReference type="AlphaFoldDB" id="A0A016VKA8"/>
<feature type="region of interest" description="Disordered" evidence="1">
    <location>
        <begin position="54"/>
        <end position="73"/>
    </location>
</feature>
<organism evidence="2 3">
    <name type="scientific">Ancylostoma ceylanicum</name>
    <dbReference type="NCBI Taxonomy" id="53326"/>
    <lineage>
        <taxon>Eukaryota</taxon>
        <taxon>Metazoa</taxon>
        <taxon>Ecdysozoa</taxon>
        <taxon>Nematoda</taxon>
        <taxon>Chromadorea</taxon>
        <taxon>Rhabditida</taxon>
        <taxon>Rhabditina</taxon>
        <taxon>Rhabditomorpha</taxon>
        <taxon>Strongyloidea</taxon>
        <taxon>Ancylostomatidae</taxon>
        <taxon>Ancylostomatinae</taxon>
        <taxon>Ancylostoma</taxon>
    </lineage>
</organism>
<protein>
    <submittedName>
        <fullName evidence="2">Uncharacterized protein</fullName>
    </submittedName>
</protein>
<feature type="region of interest" description="Disordered" evidence="1">
    <location>
        <begin position="1"/>
        <end position="25"/>
    </location>
</feature>
<proteinExistence type="predicted"/>
<accession>A0A016VKA8</accession>
<evidence type="ECO:0000256" key="1">
    <source>
        <dbReference type="SAM" id="MobiDB-lite"/>
    </source>
</evidence>
<name>A0A016VKA8_9BILA</name>
<gene>
    <name evidence="2" type="primary">Acey_s0009.g743</name>
    <name evidence="2" type="ORF">Y032_0009g743</name>
</gene>